<evidence type="ECO:0000256" key="1">
    <source>
        <dbReference type="SAM" id="Coils"/>
    </source>
</evidence>
<evidence type="ECO:0000313" key="3">
    <source>
        <dbReference type="EMBL" id="CAK5261821.1"/>
    </source>
</evidence>
<dbReference type="EMBL" id="CAVNYO010000001">
    <property type="protein sequence ID" value="CAK5261821.1"/>
    <property type="molecule type" value="Genomic_DNA"/>
</dbReference>
<keyword evidence="1" id="KW-0175">Coiled coil</keyword>
<feature type="compositionally biased region" description="Low complexity" evidence="2">
    <location>
        <begin position="227"/>
        <end position="247"/>
    </location>
</feature>
<feature type="compositionally biased region" description="Polar residues" evidence="2">
    <location>
        <begin position="248"/>
        <end position="258"/>
    </location>
</feature>
<evidence type="ECO:0000313" key="4">
    <source>
        <dbReference type="Proteomes" id="UP001295794"/>
    </source>
</evidence>
<proteinExistence type="predicted"/>
<dbReference type="InterPro" id="IPR021109">
    <property type="entry name" value="Peptidase_aspartic_dom_sf"/>
</dbReference>
<feature type="coiled-coil region" evidence="1">
    <location>
        <begin position="189"/>
        <end position="216"/>
    </location>
</feature>
<comment type="caution">
    <text evidence="3">The sequence shown here is derived from an EMBL/GenBank/DDBJ whole genome shotgun (WGS) entry which is preliminary data.</text>
</comment>
<name>A0AAD2JU24_9AGAR</name>
<dbReference type="AlphaFoldDB" id="A0AAD2JU24"/>
<gene>
    <name evidence="3" type="ORF">MYCIT1_LOCUS39</name>
</gene>
<organism evidence="3 4">
    <name type="scientific">Mycena citricolor</name>
    <dbReference type="NCBI Taxonomy" id="2018698"/>
    <lineage>
        <taxon>Eukaryota</taxon>
        <taxon>Fungi</taxon>
        <taxon>Dikarya</taxon>
        <taxon>Basidiomycota</taxon>
        <taxon>Agaricomycotina</taxon>
        <taxon>Agaricomycetes</taxon>
        <taxon>Agaricomycetidae</taxon>
        <taxon>Agaricales</taxon>
        <taxon>Marasmiineae</taxon>
        <taxon>Mycenaceae</taxon>
        <taxon>Mycena</taxon>
    </lineage>
</organism>
<sequence length="850" mass="91732">MPQTEIVPYSGRRDGSDMLITDFIRAVRKHIAHHQYATTADQIDVVNLYLKPDSPAEEHMLALLANSPARASLDAYLAELKANFPGVQAMKRSKGELEAELLRSKITLAELAEGTVTRGGVRLSVQDDYANRVEDLAIEAKVQGQIGGFHLWLENQPAVLQAALTPAPATWTDVAAAIRGVPASEVNRATDAHRANAALQQQVDQLSRSMQTMRIAPVAPRTQTTFPAASRPSANPPASIAPNIQAQRGTPPTATQNPRPDLPQFGRDYVPTQDELTHIRAARELVVSIAQPDTEQGRATYAQQKAQWLHDTQNERATGTLRLWEKGHPLSPGTLIPGSRECWQCGMARHDGDCTAPTTGECPTGRTRECDSLVPDRSAGARGFSSRAGVIGDTSAQTIDRLDVSVDFQCSSVEQDVFENQSDLELVDLYTADEPGNSHPLFKHAGVYLEGQNGKKIRGMALFDGAAGAGILDSVWFGQRRRRLGESSISKPQKRLRMANGGVVTSDAHWQGMINVGGIRVQGDFEVMDSGGAWDILLGKPILRLLNAVQDFAQDTVRISGEKGAVLLENGGTMAKLHRDTRATGTRIWRKPGREASVGDALSAISPPRRVPFPELYKQNDTAWAEIAEVRTVEHGPDIVATRVTLPGDVLSATSPPRRVEDAVCQPLGNTDDVARGKSKTGIRWDIHEEKDEDEPLTDDELLSVDTTEKGDPPEPTVATCVAPMGAELCAAAPARGVLAAETLERLHTDQTPEGVTPEVPIPQNTHAHEKETGSVEELPTAVRVAAPGDALSAISPARRVLLYIFPRWWVANTAIYGPEPAAEAATNVIDAPETNAAEPGVPAYEGVES</sequence>
<reference evidence="3" key="1">
    <citation type="submission" date="2023-11" db="EMBL/GenBank/DDBJ databases">
        <authorList>
            <person name="De Vega J J."/>
            <person name="De Vega J J."/>
        </authorList>
    </citation>
    <scope>NUCLEOTIDE SEQUENCE</scope>
</reference>
<dbReference type="Gene3D" id="2.40.70.10">
    <property type="entry name" value="Acid Proteases"/>
    <property type="match status" value="1"/>
</dbReference>
<accession>A0AAD2JU24</accession>
<feature type="region of interest" description="Disordered" evidence="2">
    <location>
        <begin position="224"/>
        <end position="263"/>
    </location>
</feature>
<evidence type="ECO:0000256" key="2">
    <source>
        <dbReference type="SAM" id="MobiDB-lite"/>
    </source>
</evidence>
<keyword evidence="4" id="KW-1185">Reference proteome</keyword>
<protein>
    <submittedName>
        <fullName evidence="3">Uncharacterized protein</fullName>
    </submittedName>
</protein>
<dbReference type="Proteomes" id="UP001295794">
    <property type="component" value="Unassembled WGS sequence"/>
</dbReference>